<organism evidence="2">
    <name type="scientific">Brachypodium distachyon</name>
    <name type="common">Purple false brome</name>
    <name type="synonym">Trachynia distachya</name>
    <dbReference type="NCBI Taxonomy" id="15368"/>
    <lineage>
        <taxon>Eukaryota</taxon>
        <taxon>Viridiplantae</taxon>
        <taxon>Streptophyta</taxon>
        <taxon>Embryophyta</taxon>
        <taxon>Tracheophyta</taxon>
        <taxon>Spermatophyta</taxon>
        <taxon>Magnoliopsida</taxon>
        <taxon>Liliopsida</taxon>
        <taxon>Poales</taxon>
        <taxon>Poaceae</taxon>
        <taxon>BOP clade</taxon>
        <taxon>Pooideae</taxon>
        <taxon>Stipodae</taxon>
        <taxon>Brachypodieae</taxon>
        <taxon>Brachypodium</taxon>
    </lineage>
</organism>
<feature type="region of interest" description="Disordered" evidence="1">
    <location>
        <begin position="1"/>
        <end position="20"/>
    </location>
</feature>
<name>A0A2K2CPX9_BRADI</name>
<dbReference type="AlphaFoldDB" id="A0A2K2CPX9"/>
<feature type="compositionally biased region" description="Basic and acidic residues" evidence="1">
    <location>
        <begin position="1"/>
        <end position="14"/>
    </location>
</feature>
<dbReference type="EMBL" id="CM000883">
    <property type="protein sequence ID" value="PNT64069.1"/>
    <property type="molecule type" value="Genomic_DNA"/>
</dbReference>
<evidence type="ECO:0000313" key="4">
    <source>
        <dbReference type="Proteomes" id="UP000008810"/>
    </source>
</evidence>
<evidence type="ECO:0000256" key="1">
    <source>
        <dbReference type="SAM" id="MobiDB-lite"/>
    </source>
</evidence>
<evidence type="ECO:0000313" key="2">
    <source>
        <dbReference type="EMBL" id="PNT64069.1"/>
    </source>
</evidence>
<evidence type="ECO:0000313" key="3">
    <source>
        <dbReference type="EnsemblPlants" id="PNT64069"/>
    </source>
</evidence>
<proteinExistence type="predicted"/>
<reference evidence="2" key="2">
    <citation type="submission" date="2017-06" db="EMBL/GenBank/DDBJ databases">
        <title>WGS assembly of Brachypodium distachyon.</title>
        <authorList>
            <consortium name="The International Brachypodium Initiative"/>
            <person name="Lucas S."/>
            <person name="Harmon-Smith M."/>
            <person name="Lail K."/>
            <person name="Tice H."/>
            <person name="Grimwood J."/>
            <person name="Bruce D."/>
            <person name="Barry K."/>
            <person name="Shu S."/>
            <person name="Lindquist E."/>
            <person name="Wang M."/>
            <person name="Pitluck S."/>
            <person name="Vogel J.P."/>
            <person name="Garvin D.F."/>
            <person name="Mockler T.C."/>
            <person name="Schmutz J."/>
            <person name="Rokhsar D."/>
            <person name="Bevan M.W."/>
        </authorList>
    </citation>
    <scope>NUCLEOTIDE SEQUENCE</scope>
    <source>
        <strain evidence="2">Bd21</strain>
    </source>
</reference>
<keyword evidence="4" id="KW-1185">Reference proteome</keyword>
<reference evidence="3" key="3">
    <citation type="submission" date="2018-08" db="UniProtKB">
        <authorList>
            <consortium name="EnsemblPlants"/>
        </authorList>
    </citation>
    <scope>IDENTIFICATION</scope>
    <source>
        <strain evidence="3">cv. Bd21</strain>
    </source>
</reference>
<protein>
    <submittedName>
        <fullName evidence="2 3">Uncharacterized protein</fullName>
    </submittedName>
</protein>
<dbReference type="InParanoid" id="A0A2K2CPX9"/>
<dbReference type="Proteomes" id="UP000008810">
    <property type="component" value="Chromosome 4"/>
</dbReference>
<gene>
    <name evidence="2" type="ORF">BRADI_4g24158v3</name>
</gene>
<accession>A0A2K2CPX9</accession>
<dbReference type="EnsemblPlants" id="PNT64069">
    <property type="protein sequence ID" value="PNT64069"/>
    <property type="gene ID" value="BRADI_4g24158v3"/>
</dbReference>
<sequence>MDLEELKEYAKQNKDAFSSQQKAAIKKILQKKQKKKKKRARTALNPILGAVMKFHKDEGNDDDDNDDS</sequence>
<dbReference type="Gramene" id="PNT64069">
    <property type="protein sequence ID" value="PNT64069"/>
    <property type="gene ID" value="BRADI_4g24158v3"/>
</dbReference>
<reference evidence="2 3" key="1">
    <citation type="journal article" date="2010" name="Nature">
        <title>Genome sequencing and analysis of the model grass Brachypodium distachyon.</title>
        <authorList>
            <consortium name="International Brachypodium Initiative"/>
        </authorList>
    </citation>
    <scope>NUCLEOTIDE SEQUENCE [LARGE SCALE GENOMIC DNA]</scope>
    <source>
        <strain evidence="2 3">Bd21</strain>
    </source>
</reference>